<dbReference type="VEuPathDB" id="AmoebaDB:NfTy_031520"/>
<dbReference type="InterPro" id="IPR011990">
    <property type="entry name" value="TPR-like_helical_dom_sf"/>
</dbReference>
<gene>
    <name evidence="3" type="ORF">FDP41_000736</name>
</gene>
<evidence type="ECO:0000256" key="1">
    <source>
        <dbReference type="ARBA" id="ARBA00022737"/>
    </source>
</evidence>
<dbReference type="GeneID" id="68107954"/>
<accession>A0A6A5C6B5</accession>
<dbReference type="InterPro" id="IPR051240">
    <property type="entry name" value="Mito_RNA-Proc/Resp"/>
</dbReference>
<feature type="compositionally biased region" description="Low complexity" evidence="2">
    <location>
        <begin position="1"/>
        <end position="14"/>
    </location>
</feature>
<feature type="region of interest" description="Disordered" evidence="2">
    <location>
        <begin position="1"/>
        <end position="52"/>
    </location>
</feature>
<comment type="caution">
    <text evidence="3">The sequence shown here is derived from an EMBL/GenBank/DDBJ whole genome shotgun (WGS) entry which is preliminary data.</text>
</comment>
<evidence type="ECO:0000256" key="2">
    <source>
        <dbReference type="SAM" id="MobiDB-lite"/>
    </source>
</evidence>
<proteinExistence type="predicted"/>
<evidence type="ECO:0000313" key="4">
    <source>
        <dbReference type="Proteomes" id="UP000444721"/>
    </source>
</evidence>
<dbReference type="EMBL" id="VFQX01000002">
    <property type="protein sequence ID" value="KAF0984837.1"/>
    <property type="molecule type" value="Genomic_DNA"/>
</dbReference>
<dbReference type="Proteomes" id="UP000444721">
    <property type="component" value="Unassembled WGS sequence"/>
</dbReference>
<dbReference type="Gene3D" id="1.25.40.10">
    <property type="entry name" value="Tetratricopeptide repeat domain"/>
    <property type="match status" value="2"/>
</dbReference>
<dbReference type="OMA" id="LMKAYCH"/>
<dbReference type="Pfam" id="PF01535">
    <property type="entry name" value="PPR"/>
    <property type="match status" value="2"/>
</dbReference>
<dbReference type="AlphaFoldDB" id="A0A6A5C6B5"/>
<protein>
    <recommendedName>
        <fullName evidence="5">Pentacotripeptide-repeat region of PRORP domain-containing protein</fullName>
    </recommendedName>
</protein>
<organism evidence="3 4">
    <name type="scientific">Naegleria fowleri</name>
    <name type="common">Brain eating amoeba</name>
    <dbReference type="NCBI Taxonomy" id="5763"/>
    <lineage>
        <taxon>Eukaryota</taxon>
        <taxon>Discoba</taxon>
        <taxon>Heterolobosea</taxon>
        <taxon>Tetramitia</taxon>
        <taxon>Eutetramitia</taxon>
        <taxon>Vahlkampfiidae</taxon>
        <taxon>Naegleria</taxon>
    </lineage>
</organism>
<evidence type="ECO:0008006" key="5">
    <source>
        <dbReference type="Google" id="ProtNLM"/>
    </source>
</evidence>
<dbReference type="InterPro" id="IPR002885">
    <property type="entry name" value="PPR_rpt"/>
</dbReference>
<keyword evidence="1" id="KW-0677">Repeat</keyword>
<dbReference type="PANTHER" id="PTHR47933:SF11">
    <property type="entry name" value="PENTATRICOPEPTIDE REPEAT-CONTAINING PROTEIN 2"/>
    <property type="match status" value="1"/>
</dbReference>
<reference evidence="3 4" key="1">
    <citation type="journal article" date="2019" name="Sci. Rep.">
        <title>Nanopore sequencing improves the draft genome of the human pathogenic amoeba Naegleria fowleri.</title>
        <authorList>
            <person name="Liechti N."/>
            <person name="Schurch N."/>
            <person name="Bruggmann R."/>
            <person name="Wittwer M."/>
        </authorList>
    </citation>
    <scope>NUCLEOTIDE SEQUENCE [LARGE SCALE GENOMIC DNA]</scope>
    <source>
        <strain evidence="3 4">ATCC 30894</strain>
    </source>
</reference>
<dbReference type="OrthoDB" id="185373at2759"/>
<feature type="compositionally biased region" description="Polar residues" evidence="2">
    <location>
        <begin position="40"/>
        <end position="52"/>
    </location>
</feature>
<evidence type="ECO:0000313" key="3">
    <source>
        <dbReference type="EMBL" id="KAF0984837.1"/>
    </source>
</evidence>
<dbReference type="GO" id="GO:0003729">
    <property type="term" value="F:mRNA binding"/>
    <property type="evidence" value="ECO:0007669"/>
    <property type="project" value="TreeGrafter"/>
</dbReference>
<name>A0A6A5C6B5_NAEFO</name>
<dbReference type="RefSeq" id="XP_044569550.1">
    <property type="nucleotide sequence ID" value="XM_044711096.1"/>
</dbReference>
<dbReference type="VEuPathDB" id="AmoebaDB:FDP41_000736"/>
<dbReference type="PANTHER" id="PTHR47933">
    <property type="entry name" value="PENTATRICOPEPTIDE REPEAT-CONTAINING PROTEIN 1, MITOCHONDRIAL"/>
    <property type="match status" value="1"/>
</dbReference>
<dbReference type="VEuPathDB" id="AmoebaDB:NF0107710"/>
<sequence>MHQSNNQENNNISSSHHHSKSHTVVKPPEPRLHSFEGLQPNATNLTQYNTVNRSPRVKHHIYTETDERDSFSSKNGDLAESARTLTQKNPQDAINIIKTSCALDSNGRIDILHLLSQERGIDVLWRLHQAYSEIGNLEEMKHIYLTVAAQQNIDSMSKNMFKQEFVTCYSKNGNFKVAFQLLNDLPISRKWIYLFVDTSNEILKRNVEDVYLIIKYLSQCIDNRMEEIKKKIHNPELLEQYTRNITHEDSKITTNSQHTYHSLESSLRKIKLFFETFGLESRFIQFSLMIAEAYSSLGEQAIVETIFKFSLDTKKSEKRLNETVKSRKLKTLAMQSLIYQNRHQDAISLFFDKTIPSDNSSFEQLMKACIESGQMDFAIFLYNKYITNPTLGIYVELIKAYILKGSFQKAEELMKEFLEVTTIPEHRKMVLKTLLIRTYAQNGLIHQAQKLFDIITRPDTQCCNELMKAYCHMGDSVKVREIFMNISEKDATSYLYLLESYIIDSNSVSALKAYEQIPEPASIHADAVIRTILKDVNFGGLGQALQFFYTLENPSLSTQKHILRALAKFGTKNQVDEFLQGIPNPDTECFSCLLLHILKRDSADIESAQKVFAMIPNPDGICYGYMICIYGKAGDLDMVNQLFQEFPSTFTIQAYTNAYISNNKSKELLEQFPQLITKYPRCFNTNDAYLSAIRDSITHKNPYSALEFFDIYMAHAKIKFAHDFVSILEFVGTGGDVAKFRKMQPLVQKIWEALPKCIATPNVRSKVENLASQIMEILKES</sequence>
<keyword evidence="4" id="KW-1185">Reference proteome</keyword>